<evidence type="ECO:0000256" key="3">
    <source>
        <dbReference type="ARBA" id="ARBA00023315"/>
    </source>
</evidence>
<dbReference type="GO" id="GO:0005829">
    <property type="term" value="C:cytosol"/>
    <property type="evidence" value="ECO:0007669"/>
    <property type="project" value="TreeGrafter"/>
</dbReference>
<dbReference type="InterPro" id="IPR014043">
    <property type="entry name" value="Acyl_transferase_dom"/>
</dbReference>
<name>A0A4R8S4B9_9MYCO</name>
<accession>A0A4R8S4B9</accession>
<dbReference type="Proteomes" id="UP000295117">
    <property type="component" value="Unassembled WGS sequence"/>
</dbReference>
<keyword evidence="2 6" id="KW-0808">Transferase</keyword>
<gene>
    <name evidence="6" type="primary">fabD_1</name>
    <name evidence="6" type="ORF">DE4585_01034</name>
</gene>
<dbReference type="Pfam" id="PF00698">
    <property type="entry name" value="Acyl_transf_1"/>
    <property type="match status" value="1"/>
</dbReference>
<dbReference type="SUPFAM" id="SSF55048">
    <property type="entry name" value="Probable ACP-binding domain of malonyl-CoA ACP transacylase"/>
    <property type="match status" value="1"/>
</dbReference>
<dbReference type="PANTHER" id="PTHR42681">
    <property type="entry name" value="MALONYL-COA-ACYL CARRIER PROTEIN TRANSACYLASE, MITOCHONDRIAL"/>
    <property type="match status" value="1"/>
</dbReference>
<dbReference type="Gene3D" id="3.30.70.250">
    <property type="entry name" value="Malonyl-CoA ACP transacylase, ACP-binding"/>
    <property type="match status" value="1"/>
</dbReference>
<dbReference type="PANTHER" id="PTHR42681:SF1">
    <property type="entry name" value="MALONYL-COA-ACYL CARRIER PROTEIN TRANSACYLASE, MITOCHONDRIAL"/>
    <property type="match status" value="1"/>
</dbReference>
<dbReference type="Gene3D" id="3.40.366.10">
    <property type="entry name" value="Malonyl-Coenzyme A Acyl Carrier Protein, domain 2"/>
    <property type="match status" value="1"/>
</dbReference>
<dbReference type="EMBL" id="PECH01000004">
    <property type="protein sequence ID" value="TDZ85715.1"/>
    <property type="molecule type" value="Genomic_DNA"/>
</dbReference>
<dbReference type="InterPro" id="IPR016035">
    <property type="entry name" value="Acyl_Trfase/lysoPLipase"/>
</dbReference>
<comment type="catalytic activity">
    <reaction evidence="4">
        <text>holo-[ACP] + malonyl-CoA = malonyl-[ACP] + CoA</text>
        <dbReference type="Rhea" id="RHEA:41792"/>
        <dbReference type="Rhea" id="RHEA-COMP:9623"/>
        <dbReference type="Rhea" id="RHEA-COMP:9685"/>
        <dbReference type="ChEBI" id="CHEBI:57287"/>
        <dbReference type="ChEBI" id="CHEBI:57384"/>
        <dbReference type="ChEBI" id="CHEBI:64479"/>
        <dbReference type="ChEBI" id="CHEBI:78449"/>
        <dbReference type="EC" id="2.3.1.39"/>
    </reaction>
</comment>
<protein>
    <recommendedName>
        <fullName evidence="1">[acyl-carrier-protein] S-malonyltransferase</fullName>
        <ecNumber evidence="1">2.3.1.39</ecNumber>
    </recommendedName>
</protein>
<keyword evidence="3 6" id="KW-0012">Acyltransferase</keyword>
<dbReference type="SMART" id="SM00827">
    <property type="entry name" value="PKS_AT"/>
    <property type="match status" value="1"/>
</dbReference>
<dbReference type="InterPro" id="IPR016036">
    <property type="entry name" value="Malonyl_transacylase_ACP-bd"/>
</dbReference>
<dbReference type="EC" id="2.3.1.39" evidence="1"/>
<dbReference type="GO" id="GO:0006633">
    <property type="term" value="P:fatty acid biosynthetic process"/>
    <property type="evidence" value="ECO:0007669"/>
    <property type="project" value="TreeGrafter"/>
</dbReference>
<evidence type="ECO:0000256" key="4">
    <source>
        <dbReference type="ARBA" id="ARBA00048462"/>
    </source>
</evidence>
<evidence type="ECO:0000313" key="7">
    <source>
        <dbReference type="Proteomes" id="UP000295117"/>
    </source>
</evidence>
<dbReference type="AlphaFoldDB" id="A0A4R8S4B9"/>
<evidence type="ECO:0000259" key="5">
    <source>
        <dbReference type="SMART" id="SM00827"/>
    </source>
</evidence>
<evidence type="ECO:0000256" key="1">
    <source>
        <dbReference type="ARBA" id="ARBA00013258"/>
    </source>
</evidence>
<organism evidence="6 7">
    <name type="scientific">Mycobacteroides salmoniphilum</name>
    <dbReference type="NCBI Taxonomy" id="404941"/>
    <lineage>
        <taxon>Bacteria</taxon>
        <taxon>Bacillati</taxon>
        <taxon>Actinomycetota</taxon>
        <taxon>Actinomycetes</taxon>
        <taxon>Mycobacteriales</taxon>
        <taxon>Mycobacteriaceae</taxon>
        <taxon>Mycobacteroides</taxon>
    </lineage>
</organism>
<evidence type="ECO:0000313" key="6">
    <source>
        <dbReference type="EMBL" id="TDZ85715.1"/>
    </source>
</evidence>
<feature type="domain" description="Malonyl-CoA:ACP transacylase (MAT)" evidence="5">
    <location>
        <begin position="5"/>
        <end position="278"/>
    </location>
</feature>
<dbReference type="InterPro" id="IPR050858">
    <property type="entry name" value="Mal-CoA-ACP_Trans/PKS_FabD"/>
</dbReference>
<reference evidence="6 7" key="1">
    <citation type="journal article" date="2019" name="Sci. Rep.">
        <title>Extended insight into the Mycobacterium chelonae-abscessus complex through whole genome sequencing of Mycobacterium salmoniphilum outbreak and Mycobacterium salmoniphilum-like strains.</title>
        <authorList>
            <person name="Behra P.R.K."/>
            <person name="Das S."/>
            <person name="Pettersson B.M.F."/>
            <person name="Shirreff L."/>
            <person name="DuCote T."/>
            <person name="Jacobsson K.G."/>
            <person name="Ennis D.G."/>
            <person name="Kirsebom L.A."/>
        </authorList>
    </citation>
    <scope>NUCLEOTIDE SEQUENCE [LARGE SCALE GENOMIC DNA]</scope>
    <source>
        <strain evidence="6 7">DE 4585</strain>
    </source>
</reference>
<sequence>MFAMVMPGQGAQRKGMIAPWLDAAGSARIDEFSEAADLDLRHYGSAAENDEITDTAIAQPLIVATSLLVFERLRDELRLPDRMIFAGHSVGELAAAAAAGAITPRDAVRLARLRGLAMRRACDHEPTGMAAVVGGGLCDVTRAVEELGLFVANVNGPGQVVAAGRLDELDHLRAHPPADTQVKLLQVAGAFHSPYMAAAEAEFGAALDSAAVVTARHPLLSNADGALVTGPLDLKHRLIRQLTRQVRWDLCAQSLRQYRADIRIELGKGALSGLTRREKPAPQAIQASAPESIALVREALTQRENASGSIGPRLAS</sequence>
<dbReference type="SUPFAM" id="SSF52151">
    <property type="entry name" value="FabD/lysophospholipase-like"/>
    <property type="match status" value="1"/>
</dbReference>
<dbReference type="GO" id="GO:0004314">
    <property type="term" value="F:[acyl-carrier-protein] S-malonyltransferase activity"/>
    <property type="evidence" value="ECO:0007669"/>
    <property type="project" value="UniProtKB-EC"/>
</dbReference>
<dbReference type="InterPro" id="IPR001227">
    <property type="entry name" value="Ac_transferase_dom_sf"/>
</dbReference>
<comment type="caution">
    <text evidence="6">The sequence shown here is derived from an EMBL/GenBank/DDBJ whole genome shotgun (WGS) entry which is preliminary data.</text>
</comment>
<proteinExistence type="predicted"/>
<evidence type="ECO:0000256" key="2">
    <source>
        <dbReference type="ARBA" id="ARBA00022679"/>
    </source>
</evidence>